<dbReference type="NCBIfam" id="NF037995">
    <property type="entry name" value="TRAP_S1"/>
    <property type="match status" value="1"/>
</dbReference>
<dbReference type="CDD" id="cd13665">
    <property type="entry name" value="PBP2_TRAP_Dctp3_4"/>
    <property type="match status" value="1"/>
</dbReference>
<dbReference type="PANTHER" id="PTHR33376">
    <property type="match status" value="1"/>
</dbReference>
<keyword evidence="1" id="KW-0732">Signal</keyword>
<dbReference type="SUPFAM" id="SSF53850">
    <property type="entry name" value="Periplasmic binding protein-like II"/>
    <property type="match status" value="1"/>
</dbReference>
<keyword evidence="3" id="KW-1185">Reference proteome</keyword>
<protein>
    <submittedName>
        <fullName evidence="2">Solute-binding protein</fullName>
    </submittedName>
</protein>
<evidence type="ECO:0000313" key="3">
    <source>
        <dbReference type="Proteomes" id="UP001342418"/>
    </source>
</evidence>
<dbReference type="InterPro" id="IPR038404">
    <property type="entry name" value="TRAP_DctP_sf"/>
</dbReference>
<dbReference type="Proteomes" id="UP001342418">
    <property type="component" value="Chromosome"/>
</dbReference>
<organism evidence="2 3">
    <name type="scientific">Nitratireductor thuwali</name>
    <dbReference type="NCBI Taxonomy" id="2267699"/>
    <lineage>
        <taxon>Bacteria</taxon>
        <taxon>Pseudomonadati</taxon>
        <taxon>Pseudomonadota</taxon>
        <taxon>Alphaproteobacteria</taxon>
        <taxon>Hyphomicrobiales</taxon>
        <taxon>Phyllobacteriaceae</taxon>
        <taxon>Nitratireductor</taxon>
    </lineage>
</organism>
<evidence type="ECO:0000256" key="1">
    <source>
        <dbReference type="ARBA" id="ARBA00022729"/>
    </source>
</evidence>
<proteinExistence type="predicted"/>
<dbReference type="Gene3D" id="3.40.190.170">
    <property type="entry name" value="Bacterial extracellular solute-binding protein, family 7"/>
    <property type="match status" value="1"/>
</dbReference>
<dbReference type="Pfam" id="PF03480">
    <property type="entry name" value="DctP"/>
    <property type="match status" value="1"/>
</dbReference>
<gene>
    <name evidence="2" type="ORF">NTH_02662</name>
</gene>
<sequence length="353" mass="38750">MKPLSGARRAACLVTGAALAMLGFAGTGLAQETITLKLHHFLGPNAPAQTDMLAPWAERIEEASEGRVQIEIYPAMSLGGRPPELINQVRDGVVDIVWTVNGYTAGLFPRSEVFELPFIHTNDPVATNLAMREMFDEYLAEEYSGIKVLFNHVHAGQGIHMVDQEVRSPDDLAGKRIRIPTRTGAWVVEALGANPVSMPVPDLPQSLSRKVVDGALIPWEIIPALKLQDLTDYQIEGADKTRFGTTTFQVSMNQAKWDSLPEDIQQIFLDNSDDEWVREVGRIWRDIDDKGIALAVEAGNDHITLTEEETAAFQTVLEPVVERWVEEVSAKGIDGNALVEAARAAIAKHAQAN</sequence>
<dbReference type="InterPro" id="IPR018389">
    <property type="entry name" value="DctP_fam"/>
</dbReference>
<reference evidence="2 3" key="1">
    <citation type="submission" date="2018-07" db="EMBL/GenBank/DDBJ databases">
        <title>Genome sequence of Nitratireductor thuwali#1536.</title>
        <authorList>
            <person name="Michoud G."/>
            <person name="Merlino G."/>
            <person name="Sefrji F.O."/>
            <person name="Daffonchio D."/>
        </authorList>
    </citation>
    <scope>NUCLEOTIDE SEQUENCE [LARGE SCALE GENOMIC DNA]</scope>
    <source>
        <strain evidence="3">Nit1536</strain>
    </source>
</reference>
<dbReference type="EMBL" id="CP030941">
    <property type="protein sequence ID" value="UUP18182.1"/>
    <property type="molecule type" value="Genomic_DNA"/>
</dbReference>
<evidence type="ECO:0000313" key="2">
    <source>
        <dbReference type="EMBL" id="UUP18182.1"/>
    </source>
</evidence>
<name>A0ABY5ML84_9HYPH</name>
<dbReference type="PANTHER" id="PTHR33376:SF15">
    <property type="entry name" value="BLL6794 PROTEIN"/>
    <property type="match status" value="1"/>
</dbReference>
<dbReference type="RefSeq" id="WP_422392395.1">
    <property type="nucleotide sequence ID" value="NZ_CP030941.1"/>
</dbReference>
<accession>A0ABY5ML84</accession>